<dbReference type="InterPro" id="IPR013216">
    <property type="entry name" value="Methyltransf_11"/>
</dbReference>
<reference evidence="2 3" key="1">
    <citation type="submission" date="2024-02" db="EMBL/GenBank/DDBJ databases">
        <title>De novo assembly and annotation of 12 fungi associated with fruit tree decline syndrome in Ontario, Canada.</title>
        <authorList>
            <person name="Sulman M."/>
            <person name="Ellouze W."/>
            <person name="Ilyukhin E."/>
        </authorList>
    </citation>
    <scope>NUCLEOTIDE SEQUENCE [LARGE SCALE GENOMIC DNA]</scope>
    <source>
        <strain evidence="2 3">M11/M66-122</strain>
    </source>
</reference>
<protein>
    <recommendedName>
        <fullName evidence="1">Methyltransferase type 11 domain-containing protein</fullName>
    </recommendedName>
</protein>
<accession>A0AAN9V5M8</accession>
<evidence type="ECO:0000313" key="3">
    <source>
        <dbReference type="Proteomes" id="UP001320420"/>
    </source>
</evidence>
<comment type="caution">
    <text evidence="2">The sequence shown here is derived from an EMBL/GenBank/DDBJ whole genome shotgun (WGS) entry which is preliminary data.</text>
</comment>
<dbReference type="EMBL" id="JAKJXP020000016">
    <property type="protein sequence ID" value="KAK7755009.1"/>
    <property type="molecule type" value="Genomic_DNA"/>
</dbReference>
<dbReference type="AlphaFoldDB" id="A0AAN9V5M8"/>
<keyword evidence="3" id="KW-1185">Reference proteome</keyword>
<proteinExistence type="predicted"/>
<evidence type="ECO:0000259" key="1">
    <source>
        <dbReference type="Pfam" id="PF08241"/>
    </source>
</evidence>
<name>A0AAN9V5M8_9PEZI</name>
<dbReference type="SUPFAM" id="SSF53335">
    <property type="entry name" value="S-adenosyl-L-methionine-dependent methyltransferases"/>
    <property type="match status" value="1"/>
</dbReference>
<dbReference type="GO" id="GO:0008757">
    <property type="term" value="F:S-adenosylmethionine-dependent methyltransferase activity"/>
    <property type="evidence" value="ECO:0007669"/>
    <property type="project" value="InterPro"/>
</dbReference>
<feature type="domain" description="Methyltransferase type 11" evidence="1">
    <location>
        <begin position="48"/>
        <end position="157"/>
    </location>
</feature>
<dbReference type="Proteomes" id="UP001320420">
    <property type="component" value="Unassembled WGS sequence"/>
</dbReference>
<sequence length="280" mass="30611">MAPATAEEWSAAADIYKKKSEATTAKPIAAMLEGLNSLLPFSEATGILDNGSGPGPCMSHIFQAYGQDIPQSCALICSDWSTEMIEELKKTKARALGEDPNSLWSRVEARILDAMDLNSIPDGSISHVTDSWVYHMTGNHRKCLSETIRVLKPGGVVGITSWKEIEWLLAMRPVTKINPELSPPWGAPEFTSIAALSAELEKYGFSDVNIREVPIELPFETHAQFVDLMCTKLPPLITMLETLSEEQRKTFKSAMKEEVAGFCPQEPGAMKGVTLAAVGR</sequence>
<dbReference type="Pfam" id="PF08241">
    <property type="entry name" value="Methyltransf_11"/>
    <property type="match status" value="1"/>
</dbReference>
<dbReference type="Gene3D" id="3.40.50.150">
    <property type="entry name" value="Vaccinia Virus protein VP39"/>
    <property type="match status" value="1"/>
</dbReference>
<evidence type="ECO:0000313" key="2">
    <source>
        <dbReference type="EMBL" id="KAK7755009.1"/>
    </source>
</evidence>
<dbReference type="CDD" id="cd02440">
    <property type="entry name" value="AdoMet_MTases"/>
    <property type="match status" value="1"/>
</dbReference>
<dbReference type="InterPro" id="IPR029063">
    <property type="entry name" value="SAM-dependent_MTases_sf"/>
</dbReference>
<organism evidence="2 3">
    <name type="scientific">Diatrype stigma</name>
    <dbReference type="NCBI Taxonomy" id="117547"/>
    <lineage>
        <taxon>Eukaryota</taxon>
        <taxon>Fungi</taxon>
        <taxon>Dikarya</taxon>
        <taxon>Ascomycota</taxon>
        <taxon>Pezizomycotina</taxon>
        <taxon>Sordariomycetes</taxon>
        <taxon>Xylariomycetidae</taxon>
        <taxon>Xylariales</taxon>
        <taxon>Diatrypaceae</taxon>
        <taxon>Diatrype</taxon>
    </lineage>
</organism>
<gene>
    <name evidence="2" type="ORF">SLS62_003093</name>
</gene>